<reference evidence="1 2" key="1">
    <citation type="submission" date="2024-09" db="EMBL/GenBank/DDBJ databases">
        <title>Laminarin stimulates single cell rates of sulfate reduction while oxygen inhibits transcriptomic activity in coastal marine sediment.</title>
        <authorList>
            <person name="Lindsay M."/>
            <person name="Orcutt B."/>
            <person name="Emerson D."/>
            <person name="Stepanauskas R."/>
            <person name="D'Angelo T."/>
        </authorList>
    </citation>
    <scope>NUCLEOTIDE SEQUENCE [LARGE SCALE GENOMIC DNA]</scope>
    <source>
        <strain evidence="1">SAG AM-311-K15</strain>
    </source>
</reference>
<dbReference type="EMBL" id="JBHPBY010000193">
    <property type="protein sequence ID" value="MFC1851479.1"/>
    <property type="molecule type" value="Genomic_DNA"/>
</dbReference>
<evidence type="ECO:0000313" key="2">
    <source>
        <dbReference type="Proteomes" id="UP001594351"/>
    </source>
</evidence>
<evidence type="ECO:0008006" key="3">
    <source>
        <dbReference type="Google" id="ProtNLM"/>
    </source>
</evidence>
<protein>
    <recommendedName>
        <fullName evidence="3">DHH family phosphoesterase</fullName>
    </recommendedName>
</protein>
<keyword evidence="2" id="KW-1185">Reference proteome</keyword>
<proteinExistence type="predicted"/>
<dbReference type="SUPFAM" id="SSF64182">
    <property type="entry name" value="DHH phosphoesterases"/>
    <property type="match status" value="1"/>
</dbReference>
<feature type="non-terminal residue" evidence="1">
    <location>
        <position position="1"/>
    </location>
</feature>
<name>A0ABV6YZ51_UNCC1</name>
<evidence type="ECO:0000313" key="1">
    <source>
        <dbReference type="EMBL" id="MFC1851479.1"/>
    </source>
</evidence>
<dbReference type="InterPro" id="IPR038763">
    <property type="entry name" value="DHH_sf"/>
</dbReference>
<comment type="caution">
    <text evidence="1">The sequence shown here is derived from an EMBL/GenBank/DDBJ whole genome shotgun (WGS) entry which is preliminary data.</text>
</comment>
<accession>A0ABV6YZ51</accession>
<dbReference type="Proteomes" id="UP001594351">
    <property type="component" value="Unassembled WGS sequence"/>
</dbReference>
<sequence>LERSGLQARIYFPPSFMLTAEMLVSYMGSEPIDLLIILDKGTFAEYGTFHKYATEVMVIDHHPPQGKQPDIFLFNPCLVEYNQASTSLLIHMINTLLGGRSLWSDFINLIGLKGDFAIEPVMGFIAPFCAPFYHDVSSQFPGLLETRVDKPTLFDVEQREKTTGLSQITELAHVVCGGGFQFFYHERDPELAQLDEPMLLFKNLSSLKQNSEQLRKLATRKDFLRIIPDNVIFKRIFDHFEQDWADTFHFVDQAIPVAEIKDTVIFFFAGSNLKLLPMIGSVKSYQFKENSQAGEVIGLYLNVTSNRIQLSARGTGSTVNCGLICRTLAERVNLVSKGNRASGGGHPKAAECVMTDLHVPVSSILKELFTILLELEEL</sequence>
<gene>
    <name evidence="1" type="ORF">ACFL27_14885</name>
</gene>
<organism evidence="1 2">
    <name type="scientific">candidate division CSSED10-310 bacterium</name>
    <dbReference type="NCBI Taxonomy" id="2855610"/>
    <lineage>
        <taxon>Bacteria</taxon>
        <taxon>Bacteria division CSSED10-310</taxon>
    </lineage>
</organism>